<evidence type="ECO:0000259" key="2">
    <source>
        <dbReference type="Pfam" id="PF12705"/>
    </source>
</evidence>
<dbReference type="Pfam" id="PF12705">
    <property type="entry name" value="PDDEXK_1"/>
    <property type="match status" value="1"/>
</dbReference>
<evidence type="ECO:0000313" key="4">
    <source>
        <dbReference type="Proteomes" id="UP000176897"/>
    </source>
</evidence>
<evidence type="ECO:0000256" key="1">
    <source>
        <dbReference type="SAM" id="MobiDB-lite"/>
    </source>
</evidence>
<dbReference type="Gene3D" id="3.90.320.10">
    <property type="match status" value="1"/>
</dbReference>
<sequence length="287" mass="32708">MVATGKLPFGDSKKRHSEPQHHPPKAEVLGRLREESHTLPKARDEIATPRGRGARNDGSDGRRYIQLSASTLSLYKECPRCFWLQLKAGVHRPKGIFPSLPGGMDGVIKTYFDQFRGTKEGLPPEIRGKVEGKLLEDQELLNGWRVRTGGLRYFDKKLNTKLMGLLDDCLVDRGAYIPLDYKTRGYAPKEDSSSFYQHQLDIYEWLLQENGCKTKGVGFLVYYHPLGVRKDGIVQFEVTPKRMETSPQRARKLFEDAAKLLQSEKAPKAHSTCTFCSWGEHQHEFMQ</sequence>
<dbReference type="InterPro" id="IPR038726">
    <property type="entry name" value="PDDEXK_AddAB-type"/>
</dbReference>
<organism evidence="3 4">
    <name type="scientific">Candidatus Uhrbacteria bacterium RIFCSPLOWO2_01_FULL_47_24</name>
    <dbReference type="NCBI Taxonomy" id="1802401"/>
    <lineage>
        <taxon>Bacteria</taxon>
        <taxon>Candidatus Uhriibacteriota</taxon>
    </lineage>
</organism>
<accession>A0A1F7UQI7</accession>
<comment type="caution">
    <text evidence="3">The sequence shown here is derived from an EMBL/GenBank/DDBJ whole genome shotgun (WGS) entry which is preliminary data.</text>
</comment>
<feature type="compositionally biased region" description="Basic and acidic residues" evidence="1">
    <location>
        <begin position="17"/>
        <end position="47"/>
    </location>
</feature>
<feature type="region of interest" description="Disordered" evidence="1">
    <location>
        <begin position="1"/>
        <end position="61"/>
    </location>
</feature>
<dbReference type="STRING" id="1802401.A3B21_01420"/>
<evidence type="ECO:0000313" key="3">
    <source>
        <dbReference type="EMBL" id="OGL79937.1"/>
    </source>
</evidence>
<proteinExistence type="predicted"/>
<protein>
    <recommendedName>
        <fullName evidence="2">PD-(D/E)XK endonuclease-like domain-containing protein</fullName>
    </recommendedName>
</protein>
<name>A0A1F7UQI7_9BACT</name>
<dbReference type="InterPro" id="IPR011604">
    <property type="entry name" value="PDDEXK-like_dom_sf"/>
</dbReference>
<dbReference type="Proteomes" id="UP000176897">
    <property type="component" value="Unassembled WGS sequence"/>
</dbReference>
<dbReference type="EMBL" id="MGEJ01000020">
    <property type="protein sequence ID" value="OGL79937.1"/>
    <property type="molecule type" value="Genomic_DNA"/>
</dbReference>
<reference evidence="3 4" key="1">
    <citation type="journal article" date="2016" name="Nat. Commun.">
        <title>Thousands of microbial genomes shed light on interconnected biogeochemical processes in an aquifer system.</title>
        <authorList>
            <person name="Anantharaman K."/>
            <person name="Brown C.T."/>
            <person name="Hug L.A."/>
            <person name="Sharon I."/>
            <person name="Castelle C.J."/>
            <person name="Probst A.J."/>
            <person name="Thomas B.C."/>
            <person name="Singh A."/>
            <person name="Wilkins M.J."/>
            <person name="Karaoz U."/>
            <person name="Brodie E.L."/>
            <person name="Williams K.H."/>
            <person name="Hubbard S.S."/>
            <person name="Banfield J.F."/>
        </authorList>
    </citation>
    <scope>NUCLEOTIDE SEQUENCE [LARGE SCALE GENOMIC DNA]</scope>
</reference>
<dbReference type="AlphaFoldDB" id="A0A1F7UQI7"/>
<gene>
    <name evidence="3" type="ORF">A3B21_01420</name>
</gene>
<feature type="domain" description="PD-(D/E)XK endonuclease-like" evidence="2">
    <location>
        <begin position="160"/>
        <end position="278"/>
    </location>
</feature>